<proteinExistence type="predicted"/>
<evidence type="ECO:0000313" key="2">
    <source>
        <dbReference type="Proteomes" id="UP000450012"/>
    </source>
</evidence>
<organism evidence="1 2">
    <name type="scientific">Duganella rivi</name>
    <dbReference type="NCBI Taxonomy" id="2666083"/>
    <lineage>
        <taxon>Bacteria</taxon>
        <taxon>Pseudomonadati</taxon>
        <taxon>Pseudomonadota</taxon>
        <taxon>Betaproteobacteria</taxon>
        <taxon>Burkholderiales</taxon>
        <taxon>Oxalobacteraceae</taxon>
        <taxon>Telluria group</taxon>
        <taxon>Duganella</taxon>
    </lineage>
</organism>
<dbReference type="AlphaFoldDB" id="A0A7X4GMT0"/>
<comment type="caution">
    <text evidence="1">The sequence shown here is derived from an EMBL/GenBank/DDBJ whole genome shotgun (WGS) entry which is preliminary data.</text>
</comment>
<name>A0A7X4GMT0_9BURK</name>
<sequence>MQQQFHEHPHIQLLTDKQVAGILGISKSGVWAKVKDEIGFPQPFKLSANATRWKLSAVEAFINLKAGTIH</sequence>
<reference evidence="1 2" key="1">
    <citation type="submission" date="2019-12" db="EMBL/GenBank/DDBJ databases">
        <title>Novel species isolated from a subtropical stream in China.</title>
        <authorList>
            <person name="Lu H."/>
        </authorList>
    </citation>
    <scope>NUCLEOTIDE SEQUENCE [LARGE SCALE GENOMIC DNA]</scope>
    <source>
        <strain evidence="1 2">FT55W</strain>
    </source>
</reference>
<accession>A0A7X4GMT0</accession>
<dbReference type="InterPro" id="IPR010260">
    <property type="entry name" value="AlpA"/>
</dbReference>
<dbReference type="RefSeq" id="WP_161012031.1">
    <property type="nucleotide sequence ID" value="NZ_WWCK01000001.1"/>
</dbReference>
<dbReference type="Proteomes" id="UP000450012">
    <property type="component" value="Unassembled WGS sequence"/>
</dbReference>
<protein>
    <submittedName>
        <fullName evidence="1">AlpA family phage regulatory protein</fullName>
    </submittedName>
</protein>
<keyword evidence="2" id="KW-1185">Reference proteome</keyword>
<evidence type="ECO:0000313" key="1">
    <source>
        <dbReference type="EMBL" id="MYM65417.1"/>
    </source>
</evidence>
<gene>
    <name evidence="1" type="ORF">GTP45_01040</name>
</gene>
<dbReference type="Gene3D" id="1.10.238.160">
    <property type="match status" value="1"/>
</dbReference>
<dbReference type="Pfam" id="PF05930">
    <property type="entry name" value="Phage_AlpA"/>
    <property type="match status" value="1"/>
</dbReference>
<dbReference type="EMBL" id="WWCK01000001">
    <property type="protein sequence ID" value="MYM65417.1"/>
    <property type="molecule type" value="Genomic_DNA"/>
</dbReference>